<feature type="region of interest" description="Disordered" evidence="8">
    <location>
        <begin position="166"/>
        <end position="218"/>
    </location>
</feature>
<feature type="domain" description="Homeobox" evidence="9">
    <location>
        <begin position="111"/>
        <end position="171"/>
    </location>
</feature>
<comment type="caution">
    <text evidence="10">The sequence shown here is derived from an EMBL/GenBank/DDBJ whole genome shotgun (WGS) entry which is preliminary data.</text>
</comment>
<feature type="DNA-binding region" description="Homeobox" evidence="6">
    <location>
        <begin position="113"/>
        <end position="172"/>
    </location>
</feature>
<evidence type="ECO:0000256" key="2">
    <source>
        <dbReference type="ARBA" id="ARBA00022737"/>
    </source>
</evidence>
<feature type="region of interest" description="Disordered" evidence="8">
    <location>
        <begin position="85"/>
        <end position="114"/>
    </location>
</feature>
<keyword evidence="3 6" id="KW-0238">DNA-binding</keyword>
<dbReference type="GO" id="GO:0000977">
    <property type="term" value="F:RNA polymerase II transcription regulatory region sequence-specific DNA binding"/>
    <property type="evidence" value="ECO:0007669"/>
    <property type="project" value="TreeGrafter"/>
</dbReference>
<dbReference type="PROSITE" id="PS50071">
    <property type="entry name" value="HOMEOBOX_2"/>
    <property type="match status" value="2"/>
</dbReference>
<sequence>MDSSSSSGTYSSSTGRLSRPSRRRRLVLRLSQKDTLQALFQQNPYPGITTRERLARELGIPESRIQVWFQNQRRRRLKQSRLLSENAFKGGQSQPLRPPPPQALTRESLGREARRKRTFISPSQTRVLVQAFERDRFPSIAAREELAHQTGIPEPRIQIWFQNRRARHPKQSASGPVNALAEGPDATSAVTALSDQSPPPTVHSSSHRYPPSHAPESTQSFAAATPVFSPTFLLPGAAPGCCVGHPLMFIVVQPSLAALQGCQNPQPLPATVPWGEGTHAVIASGQPAQGAIVPPAPPETHFWPQQPTSSEETSPQLEQQPQHSALPGSSSLLDELLSDADILDKAGPFPNADAEEEELAATLEAPLSEEEFQALLDMLPGSPVPQA</sequence>
<keyword evidence="2" id="KW-0677">Repeat</keyword>
<protein>
    <recommendedName>
        <fullName evidence="9">Homeobox domain-containing protein</fullName>
    </recommendedName>
</protein>
<keyword evidence="11" id="KW-1185">Reference proteome</keyword>
<dbReference type="InterPro" id="IPR001356">
    <property type="entry name" value="HD"/>
</dbReference>
<dbReference type="SMART" id="SM00389">
    <property type="entry name" value="HOX"/>
    <property type="match status" value="2"/>
</dbReference>
<feature type="region of interest" description="Disordered" evidence="8">
    <location>
        <begin position="1"/>
        <end position="24"/>
    </location>
</feature>
<dbReference type="CDD" id="cd00086">
    <property type="entry name" value="homeodomain"/>
    <property type="match status" value="2"/>
</dbReference>
<evidence type="ECO:0000256" key="1">
    <source>
        <dbReference type="ARBA" id="ARBA00004123"/>
    </source>
</evidence>
<dbReference type="InterPro" id="IPR009057">
    <property type="entry name" value="Homeodomain-like_sf"/>
</dbReference>
<name>A0AB34HEQ9_ESCRO</name>
<evidence type="ECO:0000256" key="3">
    <source>
        <dbReference type="ARBA" id="ARBA00023125"/>
    </source>
</evidence>
<dbReference type="SUPFAM" id="SSF46689">
    <property type="entry name" value="Homeodomain-like"/>
    <property type="match status" value="2"/>
</dbReference>
<evidence type="ECO:0000256" key="6">
    <source>
        <dbReference type="PROSITE-ProRule" id="PRU00108"/>
    </source>
</evidence>
<evidence type="ECO:0000313" key="11">
    <source>
        <dbReference type="Proteomes" id="UP001159641"/>
    </source>
</evidence>
<feature type="compositionally biased region" description="Low complexity" evidence="8">
    <location>
        <begin position="1"/>
        <end position="18"/>
    </location>
</feature>
<dbReference type="AlphaFoldDB" id="A0AB34HEQ9"/>
<proteinExistence type="predicted"/>
<organism evidence="10 11">
    <name type="scientific">Eschrichtius robustus</name>
    <name type="common">California gray whale</name>
    <name type="synonym">Eschrichtius gibbosus</name>
    <dbReference type="NCBI Taxonomy" id="9764"/>
    <lineage>
        <taxon>Eukaryota</taxon>
        <taxon>Metazoa</taxon>
        <taxon>Chordata</taxon>
        <taxon>Craniata</taxon>
        <taxon>Vertebrata</taxon>
        <taxon>Euteleostomi</taxon>
        <taxon>Mammalia</taxon>
        <taxon>Eutheria</taxon>
        <taxon>Laurasiatheria</taxon>
        <taxon>Artiodactyla</taxon>
        <taxon>Whippomorpha</taxon>
        <taxon>Cetacea</taxon>
        <taxon>Mysticeti</taxon>
        <taxon>Eschrichtiidae</taxon>
        <taxon>Eschrichtius</taxon>
    </lineage>
</organism>
<dbReference type="Proteomes" id="UP001159641">
    <property type="component" value="Unassembled WGS sequence"/>
</dbReference>
<feature type="compositionally biased region" description="Polar residues" evidence="8">
    <location>
        <begin position="303"/>
        <end position="323"/>
    </location>
</feature>
<dbReference type="Pfam" id="PF00046">
    <property type="entry name" value="Homeodomain"/>
    <property type="match status" value="2"/>
</dbReference>
<evidence type="ECO:0000256" key="8">
    <source>
        <dbReference type="SAM" id="MobiDB-lite"/>
    </source>
</evidence>
<evidence type="ECO:0000313" key="10">
    <source>
        <dbReference type="EMBL" id="KAJ8789718.1"/>
    </source>
</evidence>
<feature type="region of interest" description="Disordered" evidence="8">
    <location>
        <begin position="293"/>
        <end position="358"/>
    </location>
</feature>
<comment type="subcellular location">
    <subcellularLocation>
        <location evidence="1 6 7">Nucleus</location>
    </subcellularLocation>
</comment>
<reference evidence="10 11" key="1">
    <citation type="submission" date="2022-11" db="EMBL/GenBank/DDBJ databases">
        <title>Whole genome sequence of Eschrichtius robustus ER-17-0199.</title>
        <authorList>
            <person name="Bruniche-Olsen A."/>
            <person name="Black A.N."/>
            <person name="Fields C.J."/>
            <person name="Walden K."/>
            <person name="Dewoody J.A."/>
        </authorList>
    </citation>
    <scope>NUCLEOTIDE SEQUENCE [LARGE SCALE GENOMIC DNA]</scope>
    <source>
        <strain evidence="10">ER-17-0199</strain>
        <tissue evidence="10">Blubber</tissue>
    </source>
</reference>
<gene>
    <name evidence="10" type="ORF">J1605_004852</name>
</gene>
<feature type="DNA-binding region" description="Homeobox" evidence="6">
    <location>
        <begin position="21"/>
        <end position="80"/>
    </location>
</feature>
<evidence type="ECO:0000256" key="7">
    <source>
        <dbReference type="RuleBase" id="RU000682"/>
    </source>
</evidence>
<evidence type="ECO:0000256" key="4">
    <source>
        <dbReference type="ARBA" id="ARBA00023155"/>
    </source>
</evidence>
<accession>A0AB34HEQ9</accession>
<dbReference type="GO" id="GO:0005634">
    <property type="term" value="C:nucleus"/>
    <property type="evidence" value="ECO:0007669"/>
    <property type="project" value="UniProtKB-SubCell"/>
</dbReference>
<dbReference type="InterPro" id="IPR000047">
    <property type="entry name" value="HTH_motif"/>
</dbReference>
<keyword evidence="5 6" id="KW-0539">Nucleus</keyword>
<evidence type="ECO:0000259" key="9">
    <source>
        <dbReference type="PROSITE" id="PS50071"/>
    </source>
</evidence>
<dbReference type="PRINTS" id="PR00031">
    <property type="entry name" value="HTHREPRESSR"/>
</dbReference>
<dbReference type="InterPro" id="IPR051306">
    <property type="entry name" value="Homeobox_regulator"/>
</dbReference>
<keyword evidence="4 6" id="KW-0371">Homeobox</keyword>
<dbReference type="Gene3D" id="1.10.10.60">
    <property type="entry name" value="Homeodomain-like"/>
    <property type="match status" value="2"/>
</dbReference>
<dbReference type="GO" id="GO:0000981">
    <property type="term" value="F:DNA-binding transcription factor activity, RNA polymerase II-specific"/>
    <property type="evidence" value="ECO:0007669"/>
    <property type="project" value="TreeGrafter"/>
</dbReference>
<dbReference type="EMBL" id="JAIQCJ010001405">
    <property type="protein sequence ID" value="KAJ8789718.1"/>
    <property type="molecule type" value="Genomic_DNA"/>
</dbReference>
<evidence type="ECO:0000256" key="5">
    <source>
        <dbReference type="ARBA" id="ARBA00023242"/>
    </source>
</evidence>
<dbReference type="PANTHER" id="PTHR46123">
    <property type="entry name" value="MIX-TYPE HOMEOBOX GENE 1-RELATED"/>
    <property type="match status" value="1"/>
</dbReference>
<dbReference type="PANTHER" id="PTHR46123:SF3">
    <property type="entry name" value="DOUBLE HOMEOBOX PROTEIN 1-RELATED"/>
    <property type="match status" value="1"/>
</dbReference>
<feature type="domain" description="Homeobox" evidence="9">
    <location>
        <begin position="19"/>
        <end position="79"/>
    </location>
</feature>